<dbReference type="SUPFAM" id="SSF46785">
    <property type="entry name" value="Winged helix' DNA-binding domain"/>
    <property type="match status" value="1"/>
</dbReference>
<reference evidence="2" key="2">
    <citation type="submission" date="2021-08" db="EMBL/GenBank/DDBJ databases">
        <authorList>
            <person name="Tani A."/>
            <person name="Ola A."/>
            <person name="Ogura Y."/>
            <person name="Katsura K."/>
            <person name="Hayashi T."/>
        </authorList>
    </citation>
    <scope>NUCLEOTIDE SEQUENCE</scope>
    <source>
        <strain evidence="2">DSM 17168</strain>
    </source>
</reference>
<evidence type="ECO:0000313" key="2">
    <source>
        <dbReference type="EMBL" id="GJD98752.1"/>
    </source>
</evidence>
<dbReference type="EMBL" id="BPQQ01000006">
    <property type="protein sequence ID" value="GJD98752.1"/>
    <property type="molecule type" value="Genomic_DNA"/>
</dbReference>
<gene>
    <name evidence="2" type="ORF">GMJLKIPL_0663</name>
</gene>
<evidence type="ECO:0000313" key="3">
    <source>
        <dbReference type="Proteomes" id="UP001055153"/>
    </source>
</evidence>
<dbReference type="InterPro" id="IPR036388">
    <property type="entry name" value="WH-like_DNA-bd_sf"/>
</dbReference>
<dbReference type="Gene3D" id="1.10.10.10">
    <property type="entry name" value="Winged helix-like DNA-binding domain superfamily/Winged helix DNA-binding domain"/>
    <property type="match status" value="1"/>
</dbReference>
<keyword evidence="3" id="KW-1185">Reference proteome</keyword>
<protein>
    <recommendedName>
        <fullName evidence="1">HTH crp-type domain-containing protein</fullName>
    </recommendedName>
</protein>
<proteinExistence type="predicted"/>
<dbReference type="Proteomes" id="UP001055153">
    <property type="component" value="Unassembled WGS sequence"/>
</dbReference>
<dbReference type="Pfam" id="PF13545">
    <property type="entry name" value="HTH_Crp_2"/>
    <property type="match status" value="1"/>
</dbReference>
<evidence type="ECO:0000259" key="1">
    <source>
        <dbReference type="PROSITE" id="PS51063"/>
    </source>
</evidence>
<sequence>MGDGAYKIARSALISALEESASLHNLLLRFAQVQGLQSNYTALSNAVHQINERLARWLLMCHDRSPSNEMALTHDYLALMLAVRRPSVTTTLHVLEGNGFIRTERGLITIRDRRGLEEFAQDAYGRPEAEYRRLIGPLN</sequence>
<dbReference type="InterPro" id="IPR012318">
    <property type="entry name" value="HTH_CRP"/>
</dbReference>
<organism evidence="2 3">
    <name type="scientific">Methylobacterium isbiliense</name>
    <dbReference type="NCBI Taxonomy" id="315478"/>
    <lineage>
        <taxon>Bacteria</taxon>
        <taxon>Pseudomonadati</taxon>
        <taxon>Pseudomonadota</taxon>
        <taxon>Alphaproteobacteria</taxon>
        <taxon>Hyphomicrobiales</taxon>
        <taxon>Methylobacteriaceae</taxon>
        <taxon>Methylobacterium</taxon>
    </lineage>
</organism>
<feature type="domain" description="HTH crp-type" evidence="1">
    <location>
        <begin position="48"/>
        <end position="114"/>
    </location>
</feature>
<name>A0ABQ4S8R7_9HYPH</name>
<accession>A0ABQ4S8R7</accession>
<reference evidence="2" key="1">
    <citation type="journal article" date="2021" name="Front. Microbiol.">
        <title>Comprehensive Comparative Genomics and Phenotyping of Methylobacterium Species.</title>
        <authorList>
            <person name="Alessa O."/>
            <person name="Ogura Y."/>
            <person name="Fujitani Y."/>
            <person name="Takami H."/>
            <person name="Hayashi T."/>
            <person name="Sahin N."/>
            <person name="Tani A."/>
        </authorList>
    </citation>
    <scope>NUCLEOTIDE SEQUENCE</scope>
    <source>
        <strain evidence="2">DSM 17168</strain>
    </source>
</reference>
<dbReference type="InterPro" id="IPR036390">
    <property type="entry name" value="WH_DNA-bd_sf"/>
</dbReference>
<comment type="caution">
    <text evidence="2">The sequence shown here is derived from an EMBL/GenBank/DDBJ whole genome shotgun (WGS) entry which is preliminary data.</text>
</comment>
<dbReference type="PROSITE" id="PS51063">
    <property type="entry name" value="HTH_CRP_2"/>
    <property type="match status" value="1"/>
</dbReference>